<evidence type="ECO:0000256" key="2">
    <source>
        <dbReference type="ARBA" id="ARBA00022629"/>
    </source>
</evidence>
<evidence type="ECO:0000259" key="6">
    <source>
        <dbReference type="Pfam" id="PF00370"/>
    </source>
</evidence>
<dbReference type="Pfam" id="PF00370">
    <property type="entry name" value="FGGY_N"/>
    <property type="match status" value="2"/>
</dbReference>
<feature type="compositionally biased region" description="Low complexity" evidence="5">
    <location>
        <begin position="9"/>
        <end position="23"/>
    </location>
</feature>
<gene>
    <name evidence="8" type="ORF">EHS19_09205</name>
</gene>
<dbReference type="OrthoDB" id="9805576at2"/>
<reference evidence="8 9" key="1">
    <citation type="journal article" date="2019" name="Int. J. Syst. Evol. Microbiol.">
        <title>Bifidobacterium jacchi sp. nov., isolated from the faeces of a baby common marmoset (Callithrix jacchus).</title>
        <authorList>
            <person name="Modesto M."/>
            <person name="Watanabe K."/>
            <person name="Arita M."/>
            <person name="Satti M."/>
            <person name="Oki K."/>
            <person name="Sciavilla P."/>
            <person name="Patavino C."/>
            <person name="Camma C."/>
            <person name="Michelini S."/>
            <person name="Sgorbati B."/>
            <person name="Mattarelli P."/>
        </authorList>
    </citation>
    <scope>NUCLEOTIDE SEQUENCE [LARGE SCALE GENOMIC DNA]</scope>
    <source>
        <strain evidence="8 9">MRM 9.3</strain>
    </source>
</reference>
<evidence type="ECO:0000256" key="3">
    <source>
        <dbReference type="ARBA" id="ARBA00022679"/>
    </source>
</evidence>
<dbReference type="InterPro" id="IPR043129">
    <property type="entry name" value="ATPase_NBD"/>
</dbReference>
<evidence type="ECO:0000256" key="4">
    <source>
        <dbReference type="ARBA" id="ARBA00022777"/>
    </source>
</evidence>
<evidence type="ECO:0000256" key="1">
    <source>
        <dbReference type="ARBA" id="ARBA00009156"/>
    </source>
</evidence>
<dbReference type="GO" id="GO:0016301">
    <property type="term" value="F:kinase activity"/>
    <property type="evidence" value="ECO:0007669"/>
    <property type="project" value="UniProtKB-KW"/>
</dbReference>
<comment type="similarity">
    <text evidence="1">Belongs to the FGGY kinase family.</text>
</comment>
<dbReference type="GO" id="GO:0042732">
    <property type="term" value="P:D-xylose metabolic process"/>
    <property type="evidence" value="ECO:0007669"/>
    <property type="project" value="UniProtKB-KW"/>
</dbReference>
<dbReference type="PANTHER" id="PTHR43095:SF5">
    <property type="entry name" value="XYLULOSE KINASE"/>
    <property type="match status" value="1"/>
</dbReference>
<evidence type="ECO:0000313" key="8">
    <source>
        <dbReference type="EMBL" id="KAB5605425.1"/>
    </source>
</evidence>
<evidence type="ECO:0000259" key="7">
    <source>
        <dbReference type="Pfam" id="PF02782"/>
    </source>
</evidence>
<sequence length="527" mass="55709">MSDSVQCGASSPSRPASHPSHVSQTSHPLVAGVDTSTSATKVVVVDAVTGETLRFGSAPHPEGTSVDPAAWWRAFLDAARLAGGLDDVSAISVGGQQQGMVLLGADGRPVRRAILWSDVRSAPQAEELTRMLGALDFADAAELGAVEPGDIESDDVIARGRLRWLRAVGSALVPSLIITKLRWVLEHESDNARRTAAVCLPHDWLSWRIAGNDPDAGRFDLHALFTDRSEAAGTGYFDTTANVYRPRLLDMGFGRHDVILPRVLGPREWTLKADPAIAGSKVEGGCLIGPGGGDNAIAALGLDMGVGDVSVSVGTSGVVAAVAERRACDPSGCTNGFADATGRFLPALGMFNSSRILDAGRELLNVDYAAFDELALAARPGAGGVTLIPYFEGERVPPRPDDTARLLGLTLANAHRENIARAFVEGLLCNLNDSLRLIASLGVPVERVLLIGGGSRSEAVRNIAPEVFGLDVALPEPGEYVALGAARQAAWVLSGDARPPRWAVPVERTLKAESHTEIFRRYERLRG</sequence>
<feature type="domain" description="Carbohydrate kinase FGGY N-terminal" evidence="6">
    <location>
        <begin position="171"/>
        <end position="301"/>
    </location>
</feature>
<feature type="domain" description="Carbohydrate kinase FGGY N-terminal" evidence="6">
    <location>
        <begin position="30"/>
        <end position="131"/>
    </location>
</feature>
<dbReference type="InterPro" id="IPR018485">
    <property type="entry name" value="FGGY_C"/>
</dbReference>
<accession>A0A5N5RDS7</accession>
<feature type="domain" description="Carbohydrate kinase FGGY C-terminal" evidence="7">
    <location>
        <begin position="310"/>
        <end position="491"/>
    </location>
</feature>
<dbReference type="EMBL" id="RQSP01000045">
    <property type="protein sequence ID" value="KAB5605425.1"/>
    <property type="molecule type" value="Genomic_DNA"/>
</dbReference>
<dbReference type="PANTHER" id="PTHR43095">
    <property type="entry name" value="SUGAR KINASE"/>
    <property type="match status" value="1"/>
</dbReference>
<evidence type="ECO:0000256" key="5">
    <source>
        <dbReference type="SAM" id="MobiDB-lite"/>
    </source>
</evidence>
<dbReference type="InterPro" id="IPR000577">
    <property type="entry name" value="Carb_kinase_FGGY"/>
</dbReference>
<keyword evidence="9" id="KW-1185">Reference proteome</keyword>
<dbReference type="InterPro" id="IPR018484">
    <property type="entry name" value="FGGY_N"/>
</dbReference>
<dbReference type="Proteomes" id="UP000326336">
    <property type="component" value="Unassembled WGS sequence"/>
</dbReference>
<dbReference type="InterPro" id="IPR050406">
    <property type="entry name" value="FGGY_Carb_Kinase"/>
</dbReference>
<dbReference type="PIRSF" id="PIRSF000538">
    <property type="entry name" value="GlpK"/>
    <property type="match status" value="1"/>
</dbReference>
<keyword evidence="2" id="KW-0859">Xylose metabolism</keyword>
<comment type="caution">
    <text evidence="8">The sequence shown here is derived from an EMBL/GenBank/DDBJ whole genome shotgun (WGS) entry which is preliminary data.</text>
</comment>
<dbReference type="AlphaFoldDB" id="A0A5N5RDS7"/>
<dbReference type="Gene3D" id="3.30.420.40">
    <property type="match status" value="2"/>
</dbReference>
<name>A0A5N5RDS7_9BIFI</name>
<keyword evidence="3" id="KW-0808">Transferase</keyword>
<protein>
    <submittedName>
        <fullName evidence="8">Xylulose kinase</fullName>
    </submittedName>
</protein>
<organism evidence="8 9">
    <name type="scientific">Bifidobacterium jacchi</name>
    <dbReference type="NCBI Taxonomy" id="2490545"/>
    <lineage>
        <taxon>Bacteria</taxon>
        <taxon>Bacillati</taxon>
        <taxon>Actinomycetota</taxon>
        <taxon>Actinomycetes</taxon>
        <taxon>Bifidobacteriales</taxon>
        <taxon>Bifidobacteriaceae</taxon>
        <taxon>Bifidobacterium</taxon>
    </lineage>
</organism>
<feature type="region of interest" description="Disordered" evidence="5">
    <location>
        <begin position="1"/>
        <end position="26"/>
    </location>
</feature>
<dbReference type="Pfam" id="PF02782">
    <property type="entry name" value="FGGY_C"/>
    <property type="match status" value="1"/>
</dbReference>
<evidence type="ECO:0000313" key="9">
    <source>
        <dbReference type="Proteomes" id="UP000326336"/>
    </source>
</evidence>
<dbReference type="SUPFAM" id="SSF53067">
    <property type="entry name" value="Actin-like ATPase domain"/>
    <property type="match status" value="2"/>
</dbReference>
<keyword evidence="2" id="KW-0119">Carbohydrate metabolism</keyword>
<keyword evidence="4 8" id="KW-0418">Kinase</keyword>
<dbReference type="RefSeq" id="WP_151917455.1">
    <property type="nucleotide sequence ID" value="NZ_RQSP01000045.1"/>
</dbReference>
<proteinExistence type="inferred from homology"/>